<dbReference type="EMBL" id="JBHSJB010000050">
    <property type="protein sequence ID" value="MFC5059901.1"/>
    <property type="molecule type" value="Genomic_DNA"/>
</dbReference>
<dbReference type="Proteomes" id="UP001595833">
    <property type="component" value="Unassembled WGS sequence"/>
</dbReference>
<evidence type="ECO:0000313" key="3">
    <source>
        <dbReference type="Proteomes" id="UP001595833"/>
    </source>
</evidence>
<feature type="chain" id="PRO_5047500551" evidence="1">
    <location>
        <begin position="31"/>
        <end position="82"/>
    </location>
</feature>
<gene>
    <name evidence="2" type="ORF">ACFPFM_39830</name>
</gene>
<name>A0ABV9YDE9_9PSEU</name>
<accession>A0ABV9YDE9</accession>
<protein>
    <submittedName>
        <fullName evidence="2">Uncharacterized protein</fullName>
    </submittedName>
</protein>
<organism evidence="2 3">
    <name type="scientific">Saccharothrix xinjiangensis</name>
    <dbReference type="NCBI Taxonomy" id="204798"/>
    <lineage>
        <taxon>Bacteria</taxon>
        <taxon>Bacillati</taxon>
        <taxon>Actinomycetota</taxon>
        <taxon>Actinomycetes</taxon>
        <taxon>Pseudonocardiales</taxon>
        <taxon>Pseudonocardiaceae</taxon>
        <taxon>Saccharothrix</taxon>
    </lineage>
</organism>
<evidence type="ECO:0000256" key="1">
    <source>
        <dbReference type="SAM" id="SignalP"/>
    </source>
</evidence>
<evidence type="ECO:0000313" key="2">
    <source>
        <dbReference type="EMBL" id="MFC5059901.1"/>
    </source>
</evidence>
<keyword evidence="3" id="KW-1185">Reference proteome</keyword>
<dbReference type="RefSeq" id="WP_344042483.1">
    <property type="nucleotide sequence ID" value="NZ_BAAAKE010000034.1"/>
</dbReference>
<proteinExistence type="predicted"/>
<sequence length="82" mass="8652">MKHIRYALATLAGVAALLGLTSLGAATAQAAETTAAPAGVVQPLTNPPGACTRDELGDWKTDRFGIIHYCTYIDGGYYWIPL</sequence>
<comment type="caution">
    <text evidence="2">The sequence shown here is derived from an EMBL/GenBank/DDBJ whole genome shotgun (WGS) entry which is preliminary data.</text>
</comment>
<feature type="signal peptide" evidence="1">
    <location>
        <begin position="1"/>
        <end position="30"/>
    </location>
</feature>
<reference evidence="3" key="1">
    <citation type="journal article" date="2019" name="Int. J. Syst. Evol. Microbiol.">
        <title>The Global Catalogue of Microorganisms (GCM) 10K type strain sequencing project: providing services to taxonomists for standard genome sequencing and annotation.</title>
        <authorList>
            <consortium name="The Broad Institute Genomics Platform"/>
            <consortium name="The Broad Institute Genome Sequencing Center for Infectious Disease"/>
            <person name="Wu L."/>
            <person name="Ma J."/>
        </authorList>
    </citation>
    <scope>NUCLEOTIDE SEQUENCE [LARGE SCALE GENOMIC DNA]</scope>
    <source>
        <strain evidence="3">KCTC 12848</strain>
    </source>
</reference>
<keyword evidence="1" id="KW-0732">Signal</keyword>